<dbReference type="CDD" id="cd03135">
    <property type="entry name" value="GATase1_DJ-1"/>
    <property type="match status" value="1"/>
</dbReference>
<organism evidence="4 5">
    <name type="scientific">Rhizopogon vesiculosus</name>
    <dbReference type="NCBI Taxonomy" id="180088"/>
    <lineage>
        <taxon>Eukaryota</taxon>
        <taxon>Fungi</taxon>
        <taxon>Dikarya</taxon>
        <taxon>Basidiomycota</taxon>
        <taxon>Agaricomycotina</taxon>
        <taxon>Agaricomycetes</taxon>
        <taxon>Agaricomycetidae</taxon>
        <taxon>Boletales</taxon>
        <taxon>Suillineae</taxon>
        <taxon>Rhizopogonaceae</taxon>
        <taxon>Rhizopogon</taxon>
    </lineage>
</organism>
<protein>
    <recommendedName>
        <fullName evidence="1">D-lactate dehydratase</fullName>
        <ecNumber evidence="1">4.2.1.130</ecNumber>
    </recommendedName>
</protein>
<dbReference type="GO" id="GO:0006979">
    <property type="term" value="P:response to oxidative stress"/>
    <property type="evidence" value="ECO:0007669"/>
    <property type="project" value="TreeGrafter"/>
</dbReference>
<dbReference type="EMBL" id="LVVM01000293">
    <property type="protein sequence ID" value="OJA21060.1"/>
    <property type="molecule type" value="Genomic_DNA"/>
</dbReference>
<proteinExistence type="predicted"/>
<dbReference type="PANTHER" id="PTHR48094:SF12">
    <property type="entry name" value="PARKINSON DISEASE PROTEIN 7 HOMOLOG"/>
    <property type="match status" value="1"/>
</dbReference>
<dbReference type="EC" id="4.2.1.130" evidence="1"/>
<name>A0A1J8RAY8_9AGAM</name>
<feature type="domain" description="DJ-1/PfpI" evidence="3">
    <location>
        <begin position="3"/>
        <end position="125"/>
    </location>
</feature>
<sequence>MVKALILIADGTEEMEFTIAYDTLVRAGIDCTSAFVPKGLSPYGSSDTSPALAVCSRQVKILPDVTLDPLDAGPDKYDVLIIPGGMGGAVTMAGSTEVQNLVGAYYNHPEKRIIGMICAGTLFLLVDCIRGLWSICLQGSKVVITAKLPGQPITSHPSVQSEFPDYFDYKEQSVVVSDAVPGKATLVTSRGPGTAFPFAFTLVELLCGKAKRDEVIGPMMFPTGIGYPF</sequence>
<comment type="catalytic activity">
    <reaction evidence="2">
        <text>methylglyoxal + H2O = (R)-lactate + H(+)</text>
        <dbReference type="Rhea" id="RHEA:27754"/>
        <dbReference type="ChEBI" id="CHEBI:15377"/>
        <dbReference type="ChEBI" id="CHEBI:15378"/>
        <dbReference type="ChEBI" id="CHEBI:16004"/>
        <dbReference type="ChEBI" id="CHEBI:17158"/>
        <dbReference type="EC" id="4.2.1.130"/>
    </reaction>
</comment>
<dbReference type="PANTHER" id="PTHR48094">
    <property type="entry name" value="PROTEIN/NUCLEIC ACID DEGLYCASE DJ-1-RELATED"/>
    <property type="match status" value="1"/>
</dbReference>
<evidence type="ECO:0000256" key="2">
    <source>
        <dbReference type="ARBA" id="ARBA00048082"/>
    </source>
</evidence>
<evidence type="ECO:0000313" key="5">
    <source>
        <dbReference type="Proteomes" id="UP000183567"/>
    </source>
</evidence>
<dbReference type="InterPro" id="IPR002818">
    <property type="entry name" value="DJ-1/PfpI"/>
</dbReference>
<reference evidence="4 5" key="1">
    <citation type="submission" date="2016-03" db="EMBL/GenBank/DDBJ databases">
        <title>Comparative genomics of the ectomycorrhizal sister species Rhizopogon vinicolor and Rhizopogon vesiculosus (Basidiomycota: Boletales) reveals a divergence of the mating type B locus.</title>
        <authorList>
            <person name="Mujic A.B."/>
            <person name="Kuo A."/>
            <person name="Tritt A."/>
            <person name="Lipzen A."/>
            <person name="Chen C."/>
            <person name="Johnson J."/>
            <person name="Sharma A."/>
            <person name="Barry K."/>
            <person name="Grigoriev I.V."/>
            <person name="Spatafora J.W."/>
        </authorList>
    </citation>
    <scope>NUCLEOTIDE SEQUENCE [LARGE SCALE GENOMIC DNA]</scope>
    <source>
        <strain evidence="4 5">AM-OR11-056</strain>
    </source>
</reference>
<dbReference type="Gene3D" id="3.40.50.880">
    <property type="match status" value="1"/>
</dbReference>
<accession>A0A1J8RAY8</accession>
<dbReference type="OrthoDB" id="543156at2759"/>
<gene>
    <name evidence="4" type="ORF">AZE42_09356</name>
</gene>
<dbReference type="InterPro" id="IPR050325">
    <property type="entry name" value="Prot/Nucl_acid_deglycase"/>
</dbReference>
<evidence type="ECO:0000259" key="3">
    <source>
        <dbReference type="Pfam" id="PF01965"/>
    </source>
</evidence>
<dbReference type="STRING" id="180088.A0A1J8RAY8"/>
<dbReference type="AlphaFoldDB" id="A0A1J8RAY8"/>
<keyword evidence="5" id="KW-1185">Reference proteome</keyword>
<evidence type="ECO:0000313" key="4">
    <source>
        <dbReference type="EMBL" id="OJA21060.1"/>
    </source>
</evidence>
<dbReference type="GO" id="GO:0005634">
    <property type="term" value="C:nucleus"/>
    <property type="evidence" value="ECO:0007669"/>
    <property type="project" value="TreeGrafter"/>
</dbReference>
<dbReference type="InterPro" id="IPR029062">
    <property type="entry name" value="Class_I_gatase-like"/>
</dbReference>
<dbReference type="GO" id="GO:0005739">
    <property type="term" value="C:mitochondrion"/>
    <property type="evidence" value="ECO:0007669"/>
    <property type="project" value="TreeGrafter"/>
</dbReference>
<evidence type="ECO:0000256" key="1">
    <source>
        <dbReference type="ARBA" id="ARBA00013134"/>
    </source>
</evidence>
<comment type="caution">
    <text evidence="4">The sequence shown here is derived from an EMBL/GenBank/DDBJ whole genome shotgun (WGS) entry which is preliminary data.</text>
</comment>
<dbReference type="GO" id="GO:0019172">
    <property type="term" value="F:glyoxalase III activity"/>
    <property type="evidence" value="ECO:0007669"/>
    <property type="project" value="UniProtKB-EC"/>
</dbReference>
<dbReference type="SUPFAM" id="SSF52317">
    <property type="entry name" value="Class I glutamine amidotransferase-like"/>
    <property type="match status" value="1"/>
</dbReference>
<dbReference type="Proteomes" id="UP000183567">
    <property type="component" value="Unassembled WGS sequence"/>
</dbReference>
<dbReference type="GO" id="GO:1903189">
    <property type="term" value="P:glyoxal metabolic process"/>
    <property type="evidence" value="ECO:0007669"/>
    <property type="project" value="TreeGrafter"/>
</dbReference>
<dbReference type="Pfam" id="PF01965">
    <property type="entry name" value="DJ-1_PfpI"/>
    <property type="match status" value="1"/>
</dbReference>